<evidence type="ECO:0000256" key="3">
    <source>
        <dbReference type="ARBA" id="ARBA00022729"/>
    </source>
</evidence>
<dbReference type="InterPro" id="IPR038352">
    <property type="entry name" value="Imelysin_sf"/>
</dbReference>
<organism evidence="6 7">
    <name type="scientific">Lampropedia hyalina DSM 16112</name>
    <dbReference type="NCBI Taxonomy" id="1122156"/>
    <lineage>
        <taxon>Bacteria</taxon>
        <taxon>Pseudomonadati</taxon>
        <taxon>Pseudomonadota</taxon>
        <taxon>Betaproteobacteria</taxon>
        <taxon>Burkholderiales</taxon>
        <taxon>Comamonadaceae</taxon>
        <taxon>Lampropedia</taxon>
    </lineage>
</organism>
<dbReference type="GO" id="GO:0042597">
    <property type="term" value="C:periplasmic space"/>
    <property type="evidence" value="ECO:0007669"/>
    <property type="project" value="UniProtKB-SubCell"/>
</dbReference>
<dbReference type="Proteomes" id="UP000184327">
    <property type="component" value="Unassembled WGS sequence"/>
</dbReference>
<dbReference type="OrthoDB" id="7348379at2"/>
<evidence type="ECO:0000256" key="2">
    <source>
        <dbReference type="ARBA" id="ARBA00005989"/>
    </source>
</evidence>
<dbReference type="InterPro" id="IPR034981">
    <property type="entry name" value="Imelysin-like_EfeO/Algp7"/>
</dbReference>
<comment type="similarity">
    <text evidence="2">Belongs to the EfeM/EfeO family.</text>
</comment>
<feature type="domain" description="EfeO-type cupredoxin-like" evidence="5">
    <location>
        <begin position="32"/>
        <end position="134"/>
    </location>
</feature>
<sequence length="397" mass="43224">MSHSPESRTPASAPFRRLIYAALAVAALLVLAALLLFAYASRTATGPQRGNTHKVVVNDSHCEPADFRLPAGLTTFEIHNASRRPLEWEILDGVMVVAERENIAPGFHSLLTVKLRPGQFAITCGLLSNPRGSLEVVPTADSEAERLRPPLQAFIGPLSENRVFLIMQANALVREAQALADAVAAGDLATARTQWLAARLHYKRVEAVAGRWSDLENRIDPQADYLAGREDDPAFTGFHRLEKALFGNADLNGLLPLAQQLTQDAEQLKARVRESQQAPHDLADSALWQAQRLLESAIVQGENPYAQSDLYDLQANLHGMAKSVQVLDALLQGANAPLAAQLRQQQADLQAAVLALRTGEDFLPYRDVSTAQRAQLQRLLEAWAASLAQVNAALGLE</sequence>
<keyword evidence="7" id="KW-1185">Reference proteome</keyword>
<protein>
    <submittedName>
        <fullName evidence="6">Iron uptake system component EfeO</fullName>
    </submittedName>
</protein>
<evidence type="ECO:0000313" key="7">
    <source>
        <dbReference type="Proteomes" id="UP000184327"/>
    </source>
</evidence>
<keyword evidence="3" id="KW-0732">Signal</keyword>
<dbReference type="AlphaFoldDB" id="A0A1M5EXF8"/>
<proteinExistence type="inferred from homology"/>
<dbReference type="InterPro" id="IPR018976">
    <property type="entry name" value="Imelysin-like"/>
</dbReference>
<evidence type="ECO:0000313" key="6">
    <source>
        <dbReference type="EMBL" id="SHF83909.1"/>
    </source>
</evidence>
<comment type="subcellular location">
    <subcellularLocation>
        <location evidence="1">Periplasm</location>
    </subcellularLocation>
</comment>
<dbReference type="PANTHER" id="PTHR39192">
    <property type="entry name" value="IRON UPTAKE SYSTEM COMPONENT EFEO"/>
    <property type="match status" value="1"/>
</dbReference>
<gene>
    <name evidence="6" type="ORF">SAMN02745117_02692</name>
</gene>
<evidence type="ECO:0000259" key="5">
    <source>
        <dbReference type="Pfam" id="PF13473"/>
    </source>
</evidence>
<dbReference type="NCBIfam" id="NF007697">
    <property type="entry name" value="PRK10378.1"/>
    <property type="match status" value="1"/>
</dbReference>
<feature type="domain" description="Imelysin-like" evidence="4">
    <location>
        <begin position="168"/>
        <end position="389"/>
    </location>
</feature>
<dbReference type="EMBL" id="FQUZ01000046">
    <property type="protein sequence ID" value="SHF83909.1"/>
    <property type="molecule type" value="Genomic_DNA"/>
</dbReference>
<dbReference type="InterPro" id="IPR053377">
    <property type="entry name" value="Iron_uptake_EfeM/EfeO"/>
</dbReference>
<dbReference type="Pfam" id="PF09375">
    <property type="entry name" value="Peptidase_M75"/>
    <property type="match status" value="1"/>
</dbReference>
<evidence type="ECO:0000256" key="1">
    <source>
        <dbReference type="ARBA" id="ARBA00004418"/>
    </source>
</evidence>
<dbReference type="Gene3D" id="1.20.1420.20">
    <property type="entry name" value="M75 peptidase, HXXE motif"/>
    <property type="match status" value="1"/>
</dbReference>
<dbReference type="STRING" id="1122156.SAMN02745117_02692"/>
<dbReference type="NCBIfam" id="NF041757">
    <property type="entry name" value="EfeO"/>
    <property type="match status" value="1"/>
</dbReference>
<accession>A0A1M5EXF8</accession>
<dbReference type="PANTHER" id="PTHR39192:SF1">
    <property type="entry name" value="IRON UPTAKE SYSTEM COMPONENT EFEO"/>
    <property type="match status" value="1"/>
</dbReference>
<evidence type="ECO:0000259" key="4">
    <source>
        <dbReference type="Pfam" id="PF09375"/>
    </source>
</evidence>
<dbReference type="InterPro" id="IPR050894">
    <property type="entry name" value="EfeM/EfeO_iron_uptake"/>
</dbReference>
<reference evidence="6 7" key="1">
    <citation type="submission" date="2016-11" db="EMBL/GenBank/DDBJ databases">
        <authorList>
            <person name="Jaros S."/>
            <person name="Januszkiewicz K."/>
            <person name="Wedrychowicz H."/>
        </authorList>
    </citation>
    <scope>NUCLEOTIDE SEQUENCE [LARGE SCALE GENOMIC DNA]</scope>
    <source>
        <strain evidence="6 7">DSM 16112</strain>
    </source>
</reference>
<dbReference type="RefSeq" id="WP_073357180.1">
    <property type="nucleotide sequence ID" value="NZ_FQUZ01000046.1"/>
</dbReference>
<dbReference type="InterPro" id="IPR028096">
    <property type="entry name" value="EfeO_Cupredoxin"/>
</dbReference>
<dbReference type="Pfam" id="PF13473">
    <property type="entry name" value="Cupredoxin_1"/>
    <property type="match status" value="1"/>
</dbReference>
<dbReference type="CDD" id="cd14656">
    <property type="entry name" value="Imelysin-like_EfeO"/>
    <property type="match status" value="1"/>
</dbReference>
<name>A0A1M5EXF8_9BURK</name>